<dbReference type="InterPro" id="IPR008144">
    <property type="entry name" value="Guanylate_kin-like_dom"/>
</dbReference>
<name>A0A1I5J4T3_9FIRM</name>
<accession>A0A1I5J4T3</accession>
<organism evidence="7 8">
    <name type="scientific">Anaerocolumna aminovalerica</name>
    <dbReference type="NCBI Taxonomy" id="1527"/>
    <lineage>
        <taxon>Bacteria</taxon>
        <taxon>Bacillati</taxon>
        <taxon>Bacillota</taxon>
        <taxon>Clostridia</taxon>
        <taxon>Lachnospirales</taxon>
        <taxon>Lachnospiraceae</taxon>
        <taxon>Anaerocolumna</taxon>
    </lineage>
</organism>
<evidence type="ECO:0000256" key="2">
    <source>
        <dbReference type="ARBA" id="ARBA00005790"/>
    </source>
</evidence>
<evidence type="ECO:0000256" key="5">
    <source>
        <dbReference type="ARBA" id="ARBA00048594"/>
    </source>
</evidence>
<dbReference type="GO" id="GO:0005829">
    <property type="term" value="C:cytosol"/>
    <property type="evidence" value="ECO:0007669"/>
    <property type="project" value="TreeGrafter"/>
</dbReference>
<comment type="function">
    <text evidence="1">Essential for recycling GMP and indirectly, cGMP.</text>
</comment>
<keyword evidence="8" id="KW-1185">Reference proteome</keyword>
<dbReference type="Proteomes" id="UP000198806">
    <property type="component" value="Unassembled WGS sequence"/>
</dbReference>
<dbReference type="PROSITE" id="PS50052">
    <property type="entry name" value="GUANYLATE_KINASE_2"/>
    <property type="match status" value="1"/>
</dbReference>
<proteinExistence type="inferred from homology"/>
<evidence type="ECO:0000313" key="7">
    <source>
        <dbReference type="EMBL" id="SFO67620.1"/>
    </source>
</evidence>
<dbReference type="PANTHER" id="PTHR23117">
    <property type="entry name" value="GUANYLATE KINASE-RELATED"/>
    <property type="match status" value="1"/>
</dbReference>
<dbReference type="EMBL" id="FOWD01000066">
    <property type="protein sequence ID" value="SFO67620.1"/>
    <property type="molecule type" value="Genomic_DNA"/>
</dbReference>
<dbReference type="InterPro" id="IPR020590">
    <property type="entry name" value="Guanylate_kinase_CS"/>
</dbReference>
<protein>
    <submittedName>
        <fullName evidence="7">Guanylate kinase</fullName>
    </submittedName>
</protein>
<evidence type="ECO:0000313" key="8">
    <source>
        <dbReference type="Proteomes" id="UP000198806"/>
    </source>
</evidence>
<dbReference type="GO" id="GO:0004385">
    <property type="term" value="F:GMP kinase activity"/>
    <property type="evidence" value="ECO:0007669"/>
    <property type="project" value="UniProtKB-EC"/>
</dbReference>
<keyword evidence="4 7" id="KW-0418">Kinase</keyword>
<dbReference type="SMART" id="SM00072">
    <property type="entry name" value="GuKc"/>
    <property type="match status" value="1"/>
</dbReference>
<evidence type="ECO:0000256" key="4">
    <source>
        <dbReference type="ARBA" id="ARBA00022777"/>
    </source>
</evidence>
<comment type="catalytic activity">
    <reaction evidence="5">
        <text>GMP + ATP = GDP + ADP</text>
        <dbReference type="Rhea" id="RHEA:20780"/>
        <dbReference type="ChEBI" id="CHEBI:30616"/>
        <dbReference type="ChEBI" id="CHEBI:58115"/>
        <dbReference type="ChEBI" id="CHEBI:58189"/>
        <dbReference type="ChEBI" id="CHEBI:456216"/>
        <dbReference type="EC" id="2.7.4.8"/>
    </reaction>
</comment>
<evidence type="ECO:0000259" key="6">
    <source>
        <dbReference type="PROSITE" id="PS50052"/>
    </source>
</evidence>
<dbReference type="STRING" id="1527.SAMN04489757_16612"/>
<evidence type="ECO:0000256" key="1">
    <source>
        <dbReference type="ARBA" id="ARBA00003531"/>
    </source>
</evidence>
<sequence>MSKIFVVVGKSATGKDTIFKALRENRQLNLKSVVTYTTRPIREGETEGMEYFFVSRERLQELQESNKVIEHRAYKTVHGIWDYFTVDDGQIDLNTSNYILIGTLESFEQIRNYYGEKAVIPLYIQVEDGIRLERALHREKQQKSPKYAELCRRYLADEKDFSEKNLKKLGIYKRYENHDFDQCLSEIIRDMGENLSIDENVD</sequence>
<dbReference type="PANTHER" id="PTHR23117:SF13">
    <property type="entry name" value="GUANYLATE KINASE"/>
    <property type="match status" value="1"/>
</dbReference>
<gene>
    <name evidence="7" type="ORF">SAMN04489757_16612</name>
</gene>
<feature type="domain" description="Guanylate kinase-like" evidence="6">
    <location>
        <begin position="2"/>
        <end position="192"/>
    </location>
</feature>
<dbReference type="InterPro" id="IPR008145">
    <property type="entry name" value="GK/Ca_channel_bsu"/>
</dbReference>
<dbReference type="InterPro" id="IPR027417">
    <property type="entry name" value="P-loop_NTPase"/>
</dbReference>
<dbReference type="Pfam" id="PF00625">
    <property type="entry name" value="Guanylate_kin"/>
    <property type="match status" value="1"/>
</dbReference>
<reference evidence="7 8" key="1">
    <citation type="submission" date="2016-10" db="EMBL/GenBank/DDBJ databases">
        <authorList>
            <person name="de Groot N.N."/>
        </authorList>
    </citation>
    <scope>NUCLEOTIDE SEQUENCE [LARGE SCALE GENOMIC DNA]</scope>
    <source>
        <strain evidence="7 8">DSM 1283</strain>
    </source>
</reference>
<dbReference type="AlphaFoldDB" id="A0A1I5J4T3"/>
<dbReference type="OrthoDB" id="1033810at2"/>
<comment type="similarity">
    <text evidence="2">Belongs to the guanylate kinase family.</text>
</comment>
<dbReference type="RefSeq" id="WP_091689292.1">
    <property type="nucleotide sequence ID" value="NZ_BAABFM010000009.1"/>
</dbReference>
<keyword evidence="3" id="KW-0808">Transferase</keyword>
<dbReference type="PROSITE" id="PS00856">
    <property type="entry name" value="GUANYLATE_KINASE_1"/>
    <property type="match status" value="1"/>
</dbReference>
<evidence type="ECO:0000256" key="3">
    <source>
        <dbReference type="ARBA" id="ARBA00022679"/>
    </source>
</evidence>
<dbReference type="Gene3D" id="3.40.50.300">
    <property type="entry name" value="P-loop containing nucleotide triphosphate hydrolases"/>
    <property type="match status" value="1"/>
</dbReference>
<dbReference type="SUPFAM" id="SSF52540">
    <property type="entry name" value="P-loop containing nucleoside triphosphate hydrolases"/>
    <property type="match status" value="1"/>
</dbReference>